<dbReference type="PIRSF" id="PIRSF015034">
    <property type="entry name" value="YacH"/>
    <property type="match status" value="1"/>
</dbReference>
<protein>
    <recommendedName>
        <fullName evidence="1">UVR domain-containing protein</fullName>
    </recommendedName>
</protein>
<name>A0A1V4QH80_UNCW3</name>
<dbReference type="GO" id="GO:0005507">
    <property type="term" value="F:copper ion binding"/>
    <property type="evidence" value="ECO:0007669"/>
    <property type="project" value="TreeGrafter"/>
</dbReference>
<dbReference type="AlphaFoldDB" id="A0A1V4QH80"/>
<gene>
    <name evidence="2" type="ORF">BXT86_01650</name>
</gene>
<evidence type="ECO:0000313" key="3">
    <source>
        <dbReference type="Proteomes" id="UP000191663"/>
    </source>
</evidence>
<organism evidence="2 3">
    <name type="scientific">candidate division WOR-3 bacterium 4484_100</name>
    <dbReference type="NCBI Taxonomy" id="1936077"/>
    <lineage>
        <taxon>Bacteria</taxon>
        <taxon>Bacteria division WOR-3</taxon>
    </lineage>
</organism>
<dbReference type="SUPFAM" id="SSF46600">
    <property type="entry name" value="C-terminal UvrC-binding domain of UvrB"/>
    <property type="match status" value="1"/>
</dbReference>
<dbReference type="GO" id="GO:0008270">
    <property type="term" value="F:zinc ion binding"/>
    <property type="evidence" value="ECO:0007669"/>
    <property type="project" value="TreeGrafter"/>
</dbReference>
<sequence length="158" mass="18071">MLCDDCKKNPATIIFKEVLPDRTVELHLCDECAAKRGLISAKKMSPLEVLHKLLKEKGARDAEVICPVCYLSLAEFKRSGRFGCSHCINTFEPYIKTLVKKIHNSDKHIGRKLVPGRKRGIEIYKLREELKKALEREAYEEAARIRDQLKDYGVEDVG</sequence>
<dbReference type="GO" id="GO:1990170">
    <property type="term" value="P:stress response to cadmium ion"/>
    <property type="evidence" value="ECO:0007669"/>
    <property type="project" value="TreeGrafter"/>
</dbReference>
<accession>A0A1V4QH80</accession>
<dbReference type="PANTHER" id="PTHR38430">
    <property type="entry name" value="PROTEIN-ARGININE KINASE ACTIVATOR PROTEIN"/>
    <property type="match status" value="1"/>
</dbReference>
<dbReference type="GO" id="GO:0046870">
    <property type="term" value="F:cadmium ion binding"/>
    <property type="evidence" value="ECO:0007669"/>
    <property type="project" value="TreeGrafter"/>
</dbReference>
<reference evidence="3" key="1">
    <citation type="submission" date="2017-01" db="EMBL/GenBank/DDBJ databases">
        <title>Novel pathways for hydrocarbon cycling and metabolic interdependencies in hydrothermal sediment communities.</title>
        <authorList>
            <person name="Dombrowski N."/>
            <person name="Seitz K."/>
            <person name="Teske A."/>
            <person name="Baker B."/>
        </authorList>
    </citation>
    <scope>NUCLEOTIDE SEQUENCE [LARGE SCALE GENOMIC DNA]</scope>
</reference>
<dbReference type="InterPro" id="IPR001943">
    <property type="entry name" value="UVR_dom"/>
</dbReference>
<evidence type="ECO:0000259" key="1">
    <source>
        <dbReference type="PROSITE" id="PS50151"/>
    </source>
</evidence>
<dbReference type="InterPro" id="IPR025542">
    <property type="entry name" value="YacH"/>
</dbReference>
<dbReference type="EMBL" id="MUKB01000020">
    <property type="protein sequence ID" value="OPX18357.1"/>
    <property type="molecule type" value="Genomic_DNA"/>
</dbReference>
<evidence type="ECO:0000313" key="2">
    <source>
        <dbReference type="EMBL" id="OPX18357.1"/>
    </source>
</evidence>
<dbReference type="GO" id="GO:0050897">
    <property type="term" value="F:cobalt ion binding"/>
    <property type="evidence" value="ECO:0007669"/>
    <property type="project" value="TreeGrafter"/>
</dbReference>
<dbReference type="PROSITE" id="PS50151">
    <property type="entry name" value="UVR"/>
    <property type="match status" value="1"/>
</dbReference>
<dbReference type="InterPro" id="IPR036876">
    <property type="entry name" value="UVR_dom_sf"/>
</dbReference>
<comment type="caution">
    <text evidence="2">The sequence shown here is derived from an EMBL/GenBank/DDBJ whole genome shotgun (WGS) entry which is preliminary data.</text>
</comment>
<dbReference type="PANTHER" id="PTHR38430:SF1">
    <property type="entry name" value="PROTEIN-ARGININE KINASE ACTIVATOR PROTEIN"/>
    <property type="match status" value="1"/>
</dbReference>
<dbReference type="Proteomes" id="UP000191663">
    <property type="component" value="Unassembled WGS sequence"/>
</dbReference>
<dbReference type="Pfam" id="PF02151">
    <property type="entry name" value="UVR"/>
    <property type="match status" value="1"/>
</dbReference>
<proteinExistence type="predicted"/>
<dbReference type="GO" id="GO:1990169">
    <property type="term" value="P:stress response to copper ion"/>
    <property type="evidence" value="ECO:0007669"/>
    <property type="project" value="TreeGrafter"/>
</dbReference>
<feature type="domain" description="UVR" evidence="1">
    <location>
        <begin position="120"/>
        <end position="155"/>
    </location>
</feature>